<protein>
    <recommendedName>
        <fullName evidence="3">DUF1273 domain-containing protein</fullName>
    </recommendedName>
</protein>
<dbReference type="PANTHER" id="PTHR38440:SF1">
    <property type="entry name" value="UPF0398 PROTEIN SPR0331"/>
    <property type="match status" value="1"/>
</dbReference>
<dbReference type="eggNOG" id="COG4474">
    <property type="taxonomic scope" value="Bacteria"/>
</dbReference>
<name>K9Z8U8_CYAAP</name>
<dbReference type="KEGG" id="can:Cyan10605_3551"/>
<keyword evidence="2" id="KW-1185">Reference proteome</keyword>
<proteinExistence type="predicted"/>
<evidence type="ECO:0008006" key="3">
    <source>
        <dbReference type="Google" id="ProtNLM"/>
    </source>
</evidence>
<evidence type="ECO:0000313" key="2">
    <source>
        <dbReference type="Proteomes" id="UP000010480"/>
    </source>
</evidence>
<dbReference type="EMBL" id="CP003948">
    <property type="protein sequence ID" value="AFZ55584.1"/>
    <property type="molecule type" value="Genomic_DNA"/>
</dbReference>
<keyword evidence="1" id="KW-0614">Plasmid</keyword>
<dbReference type="PANTHER" id="PTHR38440">
    <property type="entry name" value="UPF0398 PROTEIN YPSA"/>
    <property type="match status" value="1"/>
</dbReference>
<gene>
    <name evidence="1" type="ordered locus">Cyan10605_3551</name>
</gene>
<dbReference type="OrthoDB" id="1795759at2"/>
<dbReference type="Proteomes" id="UP000010480">
    <property type="component" value="Plasmid pCYAN10605.01"/>
</dbReference>
<reference evidence="2" key="1">
    <citation type="journal article" date="2013" name="Proc. Natl. Acad. Sci. U.S.A.">
        <title>Improving the coverage of the cyanobacterial phylum using diversity-driven genome sequencing.</title>
        <authorList>
            <person name="Shih P.M."/>
            <person name="Wu D."/>
            <person name="Latifi A."/>
            <person name="Axen S.D."/>
            <person name="Fewer D.P."/>
            <person name="Talla E."/>
            <person name="Calteau A."/>
            <person name="Cai F."/>
            <person name="Tandeau de Marsac N."/>
            <person name="Rippka R."/>
            <person name="Herdman M."/>
            <person name="Sivonen K."/>
            <person name="Coursin T."/>
            <person name="Laurent T."/>
            <person name="Goodwin L."/>
            <person name="Nolan M."/>
            <person name="Davenport K.W."/>
            <person name="Han C.S."/>
            <person name="Rubin E.M."/>
            <person name="Eisen J.A."/>
            <person name="Woyke T."/>
            <person name="Gugger M."/>
            <person name="Kerfeld C.A."/>
        </authorList>
    </citation>
    <scope>NUCLEOTIDE SEQUENCE [LARGE SCALE GENOMIC DNA]</scope>
    <source>
        <strain evidence="2">PCC 10605</strain>
        <plasmid evidence="2">Plasmid pCYAN10605.01</plasmid>
    </source>
</reference>
<geneLocation type="plasmid" evidence="1 2">
    <name>pCYAN10605.01</name>
</geneLocation>
<dbReference type="SUPFAM" id="SSF102405">
    <property type="entry name" value="MCP/YpsA-like"/>
    <property type="match status" value="1"/>
</dbReference>
<sequence>MKFASVTGHRYIVDNSMNRKAVNHLINLAVESGIEKFLVGMSRGADFLFARVLSERKLSWIAVIPCTDQTCLWNENDRTRHKGLIDKADNVIILSNEYKHGVMHHRNEYMVDKSEMLLAIYDNSVSGGTAHTVNLALKKHKRVVQFNPKTYEFYAIKSRQLSLNLF</sequence>
<dbReference type="RefSeq" id="WP_015221299.1">
    <property type="nucleotide sequence ID" value="NC_019777.1"/>
</dbReference>
<accession>K9Z8U8</accession>
<dbReference type="InterPro" id="IPR010697">
    <property type="entry name" value="YspA"/>
</dbReference>
<dbReference type="AlphaFoldDB" id="K9Z8U8"/>
<dbReference type="HOGENOM" id="CLU_108363_3_0_3"/>
<evidence type="ECO:0000313" key="1">
    <source>
        <dbReference type="EMBL" id="AFZ55584.1"/>
    </source>
</evidence>
<dbReference type="Gene3D" id="3.40.50.450">
    <property type="match status" value="1"/>
</dbReference>
<dbReference type="Pfam" id="PF06908">
    <property type="entry name" value="YpsA"/>
    <property type="match status" value="1"/>
</dbReference>
<organism evidence="1 2">
    <name type="scientific">Cyanobacterium aponinum (strain PCC 10605)</name>
    <dbReference type="NCBI Taxonomy" id="755178"/>
    <lineage>
        <taxon>Bacteria</taxon>
        <taxon>Bacillati</taxon>
        <taxon>Cyanobacteriota</taxon>
        <taxon>Cyanophyceae</taxon>
        <taxon>Oscillatoriophycideae</taxon>
        <taxon>Chroococcales</taxon>
        <taxon>Geminocystaceae</taxon>
        <taxon>Cyanobacterium</taxon>
    </lineage>
</organism>